<dbReference type="EMBL" id="CP015515">
    <property type="protein sequence ID" value="AND16828.1"/>
    <property type="molecule type" value="Genomic_DNA"/>
</dbReference>
<organism evidence="2 3">
    <name type="scientific">Rathayibacter tritici</name>
    <dbReference type="NCBI Taxonomy" id="33888"/>
    <lineage>
        <taxon>Bacteria</taxon>
        <taxon>Bacillati</taxon>
        <taxon>Actinomycetota</taxon>
        <taxon>Actinomycetes</taxon>
        <taxon>Micrococcales</taxon>
        <taxon>Microbacteriaceae</taxon>
        <taxon>Rathayibacter</taxon>
    </lineage>
</organism>
<dbReference type="Pfam" id="PF10783">
    <property type="entry name" value="DUF2599"/>
    <property type="match status" value="1"/>
</dbReference>
<keyword evidence="3" id="KW-1185">Reference proteome</keyword>
<evidence type="ECO:0000313" key="2">
    <source>
        <dbReference type="EMBL" id="AND16828.1"/>
    </source>
</evidence>
<reference evidence="2 3" key="1">
    <citation type="submission" date="2016-05" db="EMBL/GenBank/DDBJ databases">
        <title>Complete genome sequence of Rathayibacter tritici NCPPB 1953.</title>
        <authorList>
            <person name="Park J."/>
            <person name="Lee H.-H."/>
            <person name="Lee S.-W."/>
            <person name="Seo Y.-S."/>
        </authorList>
    </citation>
    <scope>NUCLEOTIDE SEQUENCE [LARGE SCALE GENOMIC DNA]</scope>
    <source>
        <strain evidence="2 3">NCPPB 1953</strain>
    </source>
</reference>
<dbReference type="AlphaFoldDB" id="A0A160KU85"/>
<gene>
    <name evidence="2" type="ORF">A6122_1695</name>
</gene>
<sequence length="329" mass="33747">MIALATTVRKPAPRQDPNIRVSSTTALAAAASAAQPPTPDAVAALASASPEALANTATPTPSPRGSKQKSVVSNAPLLAFGTDSTTPVTVGAPFADTATAAPTQQAGVTVYDNRNSTSTVAVTHTDGSVAVNTVIGSSSAPHASSDNLDLPVGSSLHANDSGTVSVLDAVGFWSGGVKAAWARDANGTSIPTHYDIAGTTLTQIVDLSQPGIAFPLVADSWFGQDLIDHVTWVQGDPQRGPTAQVYPTDYGRDQLAVGPDANEAAWGEALEKGDRSRLDHNNLHDQFSCRFLGRTSIAGKESWNLDSNRPDVGLAATIAASCTPQGGED</sequence>
<dbReference type="RefSeq" id="WP_084415911.1">
    <property type="nucleotide sequence ID" value="NZ_CP015515.1"/>
</dbReference>
<dbReference type="Proteomes" id="UP000077071">
    <property type="component" value="Chromosome"/>
</dbReference>
<evidence type="ECO:0000313" key="3">
    <source>
        <dbReference type="Proteomes" id="UP000077071"/>
    </source>
</evidence>
<dbReference type="PATRIC" id="fig|33888.3.peg.1868"/>
<dbReference type="STRING" id="33888.A6122_1695"/>
<evidence type="ECO:0008006" key="4">
    <source>
        <dbReference type="Google" id="ProtNLM"/>
    </source>
</evidence>
<evidence type="ECO:0000256" key="1">
    <source>
        <dbReference type="SAM" id="MobiDB-lite"/>
    </source>
</evidence>
<accession>A0A160KU85</accession>
<name>A0A160KU85_9MICO</name>
<proteinExistence type="predicted"/>
<dbReference type="OrthoDB" id="4412570at2"/>
<protein>
    <recommendedName>
        <fullName evidence="4">DUF2599 domain-containing protein</fullName>
    </recommendedName>
</protein>
<feature type="region of interest" description="Disordered" evidence="1">
    <location>
        <begin position="1"/>
        <end position="20"/>
    </location>
</feature>
<dbReference type="KEGG" id="rtn:A6122_1695"/>
<dbReference type="InterPro" id="IPR019719">
    <property type="entry name" value="DUF2599"/>
</dbReference>